<organism evidence="8 9">
    <name type="scientific">Eufriesea mexicana</name>
    <dbReference type="NCBI Taxonomy" id="516756"/>
    <lineage>
        <taxon>Eukaryota</taxon>
        <taxon>Metazoa</taxon>
        <taxon>Ecdysozoa</taxon>
        <taxon>Arthropoda</taxon>
        <taxon>Hexapoda</taxon>
        <taxon>Insecta</taxon>
        <taxon>Pterygota</taxon>
        <taxon>Neoptera</taxon>
        <taxon>Endopterygota</taxon>
        <taxon>Hymenoptera</taxon>
        <taxon>Apocrita</taxon>
        <taxon>Aculeata</taxon>
        <taxon>Apoidea</taxon>
        <taxon>Anthophila</taxon>
        <taxon>Apidae</taxon>
        <taxon>Eufriesea</taxon>
    </lineage>
</organism>
<evidence type="ECO:0000256" key="3">
    <source>
        <dbReference type="ARBA" id="ARBA00023242"/>
    </source>
</evidence>
<dbReference type="GO" id="GO:0006974">
    <property type="term" value="P:DNA damage response"/>
    <property type="evidence" value="ECO:0007669"/>
    <property type="project" value="UniProtKB-KW"/>
</dbReference>
<feature type="compositionally biased region" description="Basic and acidic residues" evidence="6">
    <location>
        <begin position="229"/>
        <end position="238"/>
    </location>
</feature>
<evidence type="ECO:0000256" key="6">
    <source>
        <dbReference type="SAM" id="MobiDB-lite"/>
    </source>
</evidence>
<keyword evidence="9" id="KW-1185">Reference proteome</keyword>
<protein>
    <recommendedName>
        <fullName evidence="4">PAX-interacting protein 1</fullName>
    </recommendedName>
    <alternativeName>
        <fullName evidence="5">PAX transactivation activation domain-interacting protein</fullName>
    </alternativeName>
</protein>
<reference evidence="8 9" key="1">
    <citation type="submission" date="2015-07" db="EMBL/GenBank/DDBJ databases">
        <title>The genome of Eufriesea mexicana.</title>
        <authorList>
            <person name="Pan H."/>
            <person name="Kapheim K."/>
        </authorList>
    </citation>
    <scope>NUCLEOTIDE SEQUENCE [LARGE SCALE GENOMIC DNA]</scope>
    <source>
        <strain evidence="8">0111107269</strain>
        <tissue evidence="8">Whole body</tissue>
    </source>
</reference>
<dbReference type="CDD" id="cd17744">
    <property type="entry name" value="BRCT_MDC1_rpt1"/>
    <property type="match status" value="1"/>
</dbReference>
<dbReference type="PANTHER" id="PTHR23196:SF1">
    <property type="entry name" value="PAX-INTERACTING PROTEIN 1"/>
    <property type="match status" value="1"/>
</dbReference>
<dbReference type="InterPro" id="IPR036420">
    <property type="entry name" value="BRCT_dom_sf"/>
</dbReference>
<evidence type="ECO:0000256" key="2">
    <source>
        <dbReference type="ARBA" id="ARBA00022763"/>
    </source>
</evidence>
<dbReference type="EMBL" id="KQ760221">
    <property type="protein sequence ID" value="OAD61358.1"/>
    <property type="molecule type" value="Genomic_DNA"/>
</dbReference>
<name>A0A310SL38_9HYME</name>
<dbReference type="PROSITE" id="PS50172">
    <property type="entry name" value="BRCT"/>
    <property type="match status" value="2"/>
</dbReference>
<feature type="compositionally biased region" description="Low complexity" evidence="6">
    <location>
        <begin position="272"/>
        <end position="287"/>
    </location>
</feature>
<evidence type="ECO:0000313" key="8">
    <source>
        <dbReference type="EMBL" id="OAD61358.1"/>
    </source>
</evidence>
<keyword evidence="2" id="KW-0227">DNA damage</keyword>
<evidence type="ECO:0000313" key="9">
    <source>
        <dbReference type="Proteomes" id="UP000250275"/>
    </source>
</evidence>
<accession>A0A310SL38</accession>
<dbReference type="InterPro" id="IPR051579">
    <property type="entry name" value="DDR_Transcriptional_Reg"/>
</dbReference>
<dbReference type="CDD" id="cd18432">
    <property type="entry name" value="BRCT_PAXIP1_rpt6_like"/>
    <property type="match status" value="1"/>
</dbReference>
<feature type="region of interest" description="Disordered" evidence="6">
    <location>
        <begin position="679"/>
        <end position="829"/>
    </location>
</feature>
<evidence type="ECO:0000256" key="5">
    <source>
        <dbReference type="ARBA" id="ARBA00030146"/>
    </source>
</evidence>
<dbReference type="Pfam" id="PF16589">
    <property type="entry name" value="BRCT_2"/>
    <property type="match status" value="1"/>
</dbReference>
<dbReference type="Proteomes" id="UP000250275">
    <property type="component" value="Unassembled WGS sequence"/>
</dbReference>
<feature type="compositionally biased region" description="Basic and acidic residues" evidence="6">
    <location>
        <begin position="784"/>
        <end position="804"/>
    </location>
</feature>
<evidence type="ECO:0000256" key="4">
    <source>
        <dbReference type="ARBA" id="ARBA00023858"/>
    </source>
</evidence>
<dbReference type="GO" id="GO:0044666">
    <property type="term" value="C:MLL3/4 complex"/>
    <property type="evidence" value="ECO:0007669"/>
    <property type="project" value="TreeGrafter"/>
</dbReference>
<keyword evidence="3" id="KW-0539">Nucleus</keyword>
<dbReference type="InterPro" id="IPR001357">
    <property type="entry name" value="BRCT_dom"/>
</dbReference>
<feature type="compositionally biased region" description="Basic residues" evidence="6">
    <location>
        <begin position="686"/>
        <end position="709"/>
    </location>
</feature>
<proteinExistence type="predicted"/>
<dbReference type="AlphaFoldDB" id="A0A310SL38"/>
<gene>
    <name evidence="8" type="ORF">WN48_01369</name>
</gene>
<feature type="domain" description="BRCT" evidence="7">
    <location>
        <begin position="904"/>
        <end position="991"/>
    </location>
</feature>
<dbReference type="SMART" id="SM00292">
    <property type="entry name" value="BRCT"/>
    <property type="match status" value="2"/>
</dbReference>
<dbReference type="SUPFAM" id="SSF52113">
    <property type="entry name" value="BRCT domain"/>
    <property type="match status" value="1"/>
</dbReference>
<feature type="compositionally biased region" description="Polar residues" evidence="6">
    <location>
        <begin position="805"/>
        <end position="829"/>
    </location>
</feature>
<evidence type="ECO:0000259" key="7">
    <source>
        <dbReference type="PROSITE" id="PS50172"/>
    </source>
</evidence>
<feature type="compositionally biased region" description="Polar residues" evidence="6">
    <location>
        <begin position="737"/>
        <end position="748"/>
    </location>
</feature>
<feature type="region of interest" description="Disordered" evidence="6">
    <location>
        <begin position="229"/>
        <end position="331"/>
    </location>
</feature>
<dbReference type="OrthoDB" id="342264at2759"/>
<dbReference type="Gene3D" id="3.40.50.10190">
    <property type="entry name" value="BRCT domain"/>
    <property type="match status" value="2"/>
</dbReference>
<evidence type="ECO:0000256" key="1">
    <source>
        <dbReference type="ARBA" id="ARBA00004123"/>
    </source>
</evidence>
<sequence>METYWNLVWCEQFTKPAGTPDSSLNNSSSLGENISVIPATQADEKESVFRCPTLPLRTSTSSARKSSIISSSIDISVDDLQSFDAEKKENVGPARIGINEMETQKLFESNNETNSDIHDVETQKMGLDKIEDLSKSSNKQEINIHDVVKQCITNAQGNITDIHDVETQPSTGIHDMITCKEINVQNISTRNNKRNLNAIFEDVNEERIEEHMQMSTQVLENVLQSPQYEDKLPDKNENSDTSTDNKTNSVSVTLSKCIFDDPSTPKPAPKNSSTPKSISKTLSTSKSVPADSSTPKSIPILDENLSIPKSVSKDPSTPKLKRKKYDRPKTGEVQEEIKIFEKDKNELDECSRDIDSQASNTLINEQLQRLTKVPENDDEDILAGLPEVRISGTLSNPASPTSSISSEYRININHNRRKQISVRIAPKKREASRKSSRKSLARKNVENTECPTAIKPNSLENNFDVDKESVRKEALIENEVAESAKGIDLNISRIGKRSLSVTDATENYPKKRKEDINEDATVDTNDRKKNTVANRRHSANTLNFIMKGNSSINTYGSSIKKSTDQEANLDKQAIIKVVRMSVGTPTGSISSSTSTELMIENNNSNKIRQSQSKTSIDSQVVTNISNNENKKTTKTVGTRGNANRKRINKFESHVDDISSQIGEESQEIEMIMNGMLTEENIDSNREKKKKVSKNTKSKNTKTKNTRGRRNTNTNTYTDVDNTESINESIKETKRNIKQSSRLIQSHQQSVTESSVEEETETDNQTVSGNTTNKTNNSRNKRQRQKTENVESNKKQKRDLVKKTISDSNSSIETASILSTPNRTRRSASQVEDPTKCTVLVTDKVRRTVKFLCALSLSVPIVSVDWLVDSERSGHFVELEDYILKDPAAEAKFRFKLAKSLEKAKKHKLLEGYTLVLTPNVAPPPLPELKSIIMSCGGKALLRPPSSWPQKAIIISREEDLGNANKFCARAPKTVTIQSTEFILTGILRQELEFKEFKLT</sequence>
<dbReference type="PANTHER" id="PTHR23196">
    <property type="entry name" value="PAX TRANSCRIPTION ACTIVATION DOMAIN INTERACTING PROTEIN"/>
    <property type="match status" value="1"/>
</dbReference>
<feature type="compositionally biased region" description="Low complexity" evidence="6">
    <location>
        <begin position="710"/>
        <end position="723"/>
    </location>
</feature>
<feature type="domain" description="BRCT" evidence="7">
    <location>
        <begin position="838"/>
        <end position="883"/>
    </location>
</feature>
<comment type="subcellular location">
    <subcellularLocation>
        <location evidence="1">Nucleus</location>
    </subcellularLocation>
</comment>
<dbReference type="Pfam" id="PF16770">
    <property type="entry name" value="RTT107_BRCT_5"/>
    <property type="match status" value="1"/>
</dbReference>
<feature type="compositionally biased region" description="Polar residues" evidence="6">
    <location>
        <begin position="239"/>
        <end position="254"/>
    </location>
</feature>